<dbReference type="PANTHER" id="PTHR30273">
    <property type="entry name" value="PERIPLASMIC SIGNAL SENSOR AND SIGMA FACTOR ACTIVATOR FECR-RELATED"/>
    <property type="match status" value="1"/>
</dbReference>
<dbReference type="PANTHER" id="PTHR30273:SF2">
    <property type="entry name" value="PROTEIN FECR"/>
    <property type="match status" value="1"/>
</dbReference>
<evidence type="ECO:0000259" key="1">
    <source>
        <dbReference type="Pfam" id="PF04773"/>
    </source>
</evidence>
<dbReference type="AlphaFoldDB" id="A0A0S4Q148"/>
<accession>A0A0S4Q148</accession>
<dbReference type="Proteomes" id="UP000065734">
    <property type="component" value="Chromosome I"/>
</dbReference>
<dbReference type="InterPro" id="IPR006860">
    <property type="entry name" value="FecR"/>
</dbReference>
<gene>
    <name evidence="2" type="ORF">BVIRIDIS_03290</name>
</gene>
<evidence type="ECO:0000313" key="3">
    <source>
        <dbReference type="Proteomes" id="UP000065734"/>
    </source>
</evidence>
<reference evidence="3" key="1">
    <citation type="journal article" date="2016" name="Genome Announc.">
        <title>Revised genome sequence of the purple photosynthetic bacterium Blastochloris viridis.</title>
        <authorList>
            <person name="Liu L.N."/>
            <person name="Faulkner M."/>
            <person name="Liu X."/>
            <person name="Huang F."/>
            <person name="Darby A.C."/>
            <person name="Hall N."/>
        </authorList>
    </citation>
    <scope>NUCLEOTIDE SEQUENCE [LARGE SCALE GENOMIC DNA]</scope>
    <source>
        <strain evidence="3">ATCC 19567 / DSM 133 / F</strain>
    </source>
</reference>
<dbReference type="Gene3D" id="2.60.120.1440">
    <property type="match status" value="1"/>
</dbReference>
<dbReference type="EMBL" id="LN907867">
    <property type="protein sequence ID" value="CUU41339.1"/>
    <property type="molecule type" value="Genomic_DNA"/>
</dbReference>
<keyword evidence="3" id="KW-1185">Reference proteome</keyword>
<organism evidence="2 3">
    <name type="scientific">Blastochloris viridis</name>
    <name type="common">Rhodopseudomonas viridis</name>
    <dbReference type="NCBI Taxonomy" id="1079"/>
    <lineage>
        <taxon>Bacteria</taxon>
        <taxon>Pseudomonadati</taxon>
        <taxon>Pseudomonadota</taxon>
        <taxon>Alphaproteobacteria</taxon>
        <taxon>Hyphomicrobiales</taxon>
        <taxon>Blastochloridaceae</taxon>
        <taxon>Blastochloris</taxon>
    </lineage>
</organism>
<name>A0A0S4Q148_BLAVI</name>
<protein>
    <submittedName>
        <fullName evidence="2">Fec operon regulator FecR</fullName>
    </submittedName>
</protein>
<feature type="domain" description="FecR protein" evidence="1">
    <location>
        <begin position="30"/>
        <end position="120"/>
    </location>
</feature>
<dbReference type="InterPro" id="IPR012373">
    <property type="entry name" value="Ferrdict_sens_TM"/>
</dbReference>
<dbReference type="STRING" id="1079.BVIR_884"/>
<dbReference type="Pfam" id="PF04773">
    <property type="entry name" value="FecR"/>
    <property type="match status" value="1"/>
</dbReference>
<evidence type="ECO:0000313" key="2">
    <source>
        <dbReference type="EMBL" id="CUU41339.1"/>
    </source>
</evidence>
<sequence length="236" mass="25530">MISRRTLVVGAIATAVGAGYLAGRHGLFADVTTGIGERRTLMLADGSTVELGSYSAMSIEFTDAARQVLLHRGEGFFDVAADGRPFMVASGGGTTRALGTRFDVKYVDDLVTVVAIEHAVTVESGDRPAVVIEQGWQLSYDRAGPGDPTRADLEAAAAWRNDRIMVQDVPLHLVLAELDRYRRGRIVLLSRQIADIPVTAVFDTRRPDDALQTIADTLPIRLLQAPGLVTVVYPDW</sequence>
<dbReference type="GO" id="GO:0016989">
    <property type="term" value="F:sigma factor antagonist activity"/>
    <property type="evidence" value="ECO:0007669"/>
    <property type="project" value="TreeGrafter"/>
</dbReference>
<proteinExistence type="predicted"/>
<dbReference type="PATRIC" id="fig|1079.7.peg.351"/>